<evidence type="ECO:0000313" key="3">
    <source>
        <dbReference type="Proteomes" id="UP001187221"/>
    </source>
</evidence>
<feature type="compositionally biased region" description="Basic and acidic residues" evidence="1">
    <location>
        <begin position="152"/>
        <end position="162"/>
    </location>
</feature>
<sequence length="162" mass="18597">MRSVPSLLSMIGDPDPVGAAVMPWDYIRMRREAAGLSIAQAARPFWHHGEHQADVERNFRRIETVGIRMKRLWSMTRSFPLSLTVYRQLCDTPADRHPRLCRACGWDEWTPQLDVEGFDCTWAQADPRICSLCAQTGRRVFPPRLPNPHPRQTPDRGHQIAA</sequence>
<accession>A0ABQ6P2R7</accession>
<dbReference type="EMBL" id="BTFW01000001">
    <property type="protein sequence ID" value="GMM59518.1"/>
    <property type="molecule type" value="Genomic_DNA"/>
</dbReference>
<dbReference type="RefSeq" id="WP_317973373.1">
    <property type="nucleotide sequence ID" value="NZ_BTFW01000001.1"/>
</dbReference>
<dbReference type="Proteomes" id="UP001187221">
    <property type="component" value="Unassembled WGS sequence"/>
</dbReference>
<protein>
    <recommendedName>
        <fullName evidence="4">TniQ protein</fullName>
    </recommendedName>
</protein>
<reference evidence="2 3" key="1">
    <citation type="submission" date="2023-06" db="EMBL/GenBank/DDBJ databases">
        <title>Draft genome sequence of Novosphingobium sp. strain IK01.</title>
        <authorList>
            <person name="Hatamoto M."/>
            <person name="Ikarashi T."/>
            <person name="Yamaguchi T."/>
        </authorList>
    </citation>
    <scope>NUCLEOTIDE SEQUENCE [LARGE SCALE GENOMIC DNA]</scope>
    <source>
        <strain evidence="2 3">IK01</strain>
    </source>
</reference>
<evidence type="ECO:0000313" key="2">
    <source>
        <dbReference type="EMBL" id="GMM59518.1"/>
    </source>
</evidence>
<name>A0ABQ6P2R7_9SPHN</name>
<organism evidence="2 3">
    <name type="scientific">Novosphingobium pituita</name>
    <dbReference type="NCBI Taxonomy" id="3056842"/>
    <lineage>
        <taxon>Bacteria</taxon>
        <taxon>Pseudomonadati</taxon>
        <taxon>Pseudomonadota</taxon>
        <taxon>Alphaproteobacteria</taxon>
        <taxon>Sphingomonadales</taxon>
        <taxon>Sphingomonadaceae</taxon>
        <taxon>Novosphingobium</taxon>
    </lineage>
</organism>
<feature type="region of interest" description="Disordered" evidence="1">
    <location>
        <begin position="141"/>
        <end position="162"/>
    </location>
</feature>
<proteinExistence type="predicted"/>
<gene>
    <name evidence="2" type="ORF">NUTIK01_02950</name>
</gene>
<comment type="caution">
    <text evidence="2">The sequence shown here is derived from an EMBL/GenBank/DDBJ whole genome shotgun (WGS) entry which is preliminary data.</text>
</comment>
<evidence type="ECO:0000256" key="1">
    <source>
        <dbReference type="SAM" id="MobiDB-lite"/>
    </source>
</evidence>
<keyword evidence="3" id="KW-1185">Reference proteome</keyword>
<evidence type="ECO:0008006" key="4">
    <source>
        <dbReference type="Google" id="ProtNLM"/>
    </source>
</evidence>